<dbReference type="InterPro" id="IPR050490">
    <property type="entry name" value="Bact_solute-bd_prot1"/>
</dbReference>
<gene>
    <name evidence="2" type="ORF">ACFFJ8_02155</name>
</gene>
<dbReference type="RefSeq" id="WP_204820860.1">
    <property type="nucleotide sequence ID" value="NZ_JANHOF010000003.1"/>
</dbReference>
<dbReference type="InterPro" id="IPR006059">
    <property type="entry name" value="SBP"/>
</dbReference>
<sequence length="531" mass="59709">MQQKRKGFALLVSATMLVGLLAGCGSSDNNKEGGASPSVEVSKEGFPIVNEKISLTMMAPDVGLQNWNNMAVLQQMEEKTNIKMVYNNAPKDSFETKKNLVFASGEYPDVFYAAGLTPAEQMNYGEQGILVPLEDLIEKHAPNFKKVLDENPGVRKSITAPDGHIYSLPVVEFNQPWYRNPMWYNGDFLKKLGYDKLPATTEELYTFLKRVKDEDANGNGKADEIPLSSVNLRDIRTWLLGAYGIYEEEIYVDDKDVVHYTPIENGYKEYLTFLNRLWKEKLLDQETFSQTAEQKKAKAQNNQVALFSDWHAYMTLGGEQSMDDPMFAPVKSDMVDAPVIAKNRGVTTGAFSISSSNAYPEASMRWVDYLYGYEGALLFNKGPEGTLWKYTDKASLTKEYLPVPGGGDREDYRATLTPNYGIPAPTISIPETSKGLLTEFDSWVENESKTKLLDKGARIPYPTLFLTAEEQAEVTTLTSDLTTYVRQMEAKFITGAEPMANWDSYIKTVNKMGGQRMAEIYQAAYDRWKES</sequence>
<dbReference type="SUPFAM" id="SSF53850">
    <property type="entry name" value="Periplasmic binding protein-like II"/>
    <property type="match status" value="1"/>
</dbReference>
<dbReference type="Gene3D" id="3.40.190.10">
    <property type="entry name" value="Periplasmic binding protein-like II"/>
    <property type="match status" value="2"/>
</dbReference>
<organism evidence="2 3">
    <name type="scientific">Paenibacillus mendelii</name>
    <dbReference type="NCBI Taxonomy" id="206163"/>
    <lineage>
        <taxon>Bacteria</taxon>
        <taxon>Bacillati</taxon>
        <taxon>Bacillota</taxon>
        <taxon>Bacilli</taxon>
        <taxon>Bacillales</taxon>
        <taxon>Paenibacillaceae</taxon>
        <taxon>Paenibacillus</taxon>
    </lineage>
</organism>
<feature type="chain" id="PRO_5046005144" evidence="1">
    <location>
        <begin position="23"/>
        <end position="531"/>
    </location>
</feature>
<evidence type="ECO:0000256" key="1">
    <source>
        <dbReference type="SAM" id="SignalP"/>
    </source>
</evidence>
<dbReference type="EMBL" id="JBHLVF010000006">
    <property type="protein sequence ID" value="MFC0390171.1"/>
    <property type="molecule type" value="Genomic_DNA"/>
</dbReference>
<comment type="caution">
    <text evidence="2">The sequence shown here is derived from an EMBL/GenBank/DDBJ whole genome shotgun (WGS) entry which is preliminary data.</text>
</comment>
<feature type="signal peptide" evidence="1">
    <location>
        <begin position="1"/>
        <end position="22"/>
    </location>
</feature>
<dbReference type="PANTHER" id="PTHR43649:SF17">
    <property type="entry name" value="ABC TRANSPORTER SOLUTE BINDING PROTEIN-SUGAR TRANSPORT"/>
    <property type="match status" value="1"/>
</dbReference>
<keyword evidence="1" id="KW-0732">Signal</keyword>
<evidence type="ECO:0000313" key="2">
    <source>
        <dbReference type="EMBL" id="MFC0390171.1"/>
    </source>
</evidence>
<accession>A0ABV6J2S9</accession>
<protein>
    <submittedName>
        <fullName evidence="2">Extracellular solute-binding protein</fullName>
    </submittedName>
</protein>
<dbReference type="Proteomes" id="UP001589818">
    <property type="component" value="Unassembled WGS sequence"/>
</dbReference>
<dbReference type="PANTHER" id="PTHR43649">
    <property type="entry name" value="ARABINOSE-BINDING PROTEIN-RELATED"/>
    <property type="match status" value="1"/>
</dbReference>
<name>A0ABV6J2S9_9BACL</name>
<proteinExistence type="predicted"/>
<evidence type="ECO:0000313" key="3">
    <source>
        <dbReference type="Proteomes" id="UP001589818"/>
    </source>
</evidence>
<reference evidence="2 3" key="1">
    <citation type="submission" date="2024-09" db="EMBL/GenBank/DDBJ databases">
        <authorList>
            <person name="Sun Q."/>
            <person name="Mori K."/>
        </authorList>
    </citation>
    <scope>NUCLEOTIDE SEQUENCE [LARGE SCALE GENOMIC DNA]</scope>
    <source>
        <strain evidence="2 3">CCM 4839</strain>
    </source>
</reference>
<dbReference type="Pfam" id="PF01547">
    <property type="entry name" value="SBP_bac_1"/>
    <property type="match status" value="1"/>
</dbReference>
<dbReference type="PROSITE" id="PS51257">
    <property type="entry name" value="PROKAR_LIPOPROTEIN"/>
    <property type="match status" value="1"/>
</dbReference>
<keyword evidence="3" id="KW-1185">Reference proteome</keyword>